<feature type="non-terminal residue" evidence="3">
    <location>
        <position position="1"/>
    </location>
</feature>
<reference evidence="3 4" key="1">
    <citation type="submission" date="2019-04" db="EMBL/GenBank/DDBJ databases">
        <title>The sequence and de novo assembly of Takifugu bimaculatus genome using PacBio and Hi-C technologies.</title>
        <authorList>
            <person name="Xu P."/>
            <person name="Liu B."/>
            <person name="Zhou Z."/>
        </authorList>
    </citation>
    <scope>NUCLEOTIDE SEQUENCE [LARGE SCALE GENOMIC DNA]</scope>
    <source>
        <strain evidence="3">TB-2018</strain>
        <tissue evidence="3">Muscle</tissue>
    </source>
</reference>
<accession>A0A4Z2BR24</accession>
<dbReference type="EMBL" id="SWLE01000011">
    <property type="protein sequence ID" value="TNM94721.1"/>
    <property type="molecule type" value="Genomic_DNA"/>
</dbReference>
<dbReference type="Pfam" id="PF23440">
    <property type="entry name" value="BROMI_C"/>
    <property type="match status" value="1"/>
</dbReference>
<proteinExistence type="predicted"/>
<name>A0A4Z2BR24_9TELE</name>
<feature type="region of interest" description="Disordered" evidence="1">
    <location>
        <begin position="1"/>
        <end position="44"/>
    </location>
</feature>
<dbReference type="InterPro" id="IPR055392">
    <property type="entry name" value="BROMI_C"/>
</dbReference>
<dbReference type="AlphaFoldDB" id="A0A4Z2BR24"/>
<evidence type="ECO:0000313" key="4">
    <source>
        <dbReference type="Proteomes" id="UP000516260"/>
    </source>
</evidence>
<gene>
    <name evidence="3" type="ORF">fugu_017480</name>
</gene>
<evidence type="ECO:0000313" key="3">
    <source>
        <dbReference type="EMBL" id="TNM94721.1"/>
    </source>
</evidence>
<feature type="compositionally biased region" description="Basic and acidic residues" evidence="1">
    <location>
        <begin position="18"/>
        <end position="31"/>
    </location>
</feature>
<evidence type="ECO:0000259" key="2">
    <source>
        <dbReference type="Pfam" id="PF23440"/>
    </source>
</evidence>
<evidence type="ECO:0000256" key="1">
    <source>
        <dbReference type="SAM" id="MobiDB-lite"/>
    </source>
</evidence>
<keyword evidence="4" id="KW-1185">Reference proteome</keyword>
<sequence>MVLTTGPAGTWRVPPNPQRDKGVPKTTREQLKPSAPFKAPTPREAPEYGRYLGLLRDDAAPGLTLLLRRVKAFLSSQRIEPSPELRPQQEGYPGHDWLASSVFMVTRGEAERSLRLLLRLSCLPPLRLHLARQDPRF</sequence>
<protein>
    <recommendedName>
        <fullName evidence="2">BROMI C-terminal Rab TBC-like domain-containing protein</fullName>
    </recommendedName>
</protein>
<dbReference type="Proteomes" id="UP000516260">
    <property type="component" value="Chromosome 19"/>
</dbReference>
<feature type="domain" description="BROMI C-terminal Rab TBC-like" evidence="2">
    <location>
        <begin position="47"/>
        <end position="123"/>
    </location>
</feature>
<comment type="caution">
    <text evidence="3">The sequence shown here is derived from an EMBL/GenBank/DDBJ whole genome shotgun (WGS) entry which is preliminary data.</text>
</comment>
<organism evidence="3 4">
    <name type="scientific">Takifugu bimaculatus</name>
    <dbReference type="NCBI Taxonomy" id="433685"/>
    <lineage>
        <taxon>Eukaryota</taxon>
        <taxon>Metazoa</taxon>
        <taxon>Chordata</taxon>
        <taxon>Craniata</taxon>
        <taxon>Vertebrata</taxon>
        <taxon>Euteleostomi</taxon>
        <taxon>Actinopterygii</taxon>
        <taxon>Neopterygii</taxon>
        <taxon>Teleostei</taxon>
        <taxon>Neoteleostei</taxon>
        <taxon>Acanthomorphata</taxon>
        <taxon>Eupercaria</taxon>
        <taxon>Tetraodontiformes</taxon>
        <taxon>Tetradontoidea</taxon>
        <taxon>Tetraodontidae</taxon>
        <taxon>Takifugu</taxon>
    </lineage>
</organism>